<keyword evidence="7" id="KW-1185">Reference proteome</keyword>
<feature type="signal peptide" evidence="5">
    <location>
        <begin position="1"/>
        <end position="17"/>
    </location>
</feature>
<feature type="repeat" description="ANK" evidence="3">
    <location>
        <begin position="1005"/>
        <end position="1037"/>
    </location>
</feature>
<evidence type="ECO:0000313" key="6">
    <source>
        <dbReference type="EMBL" id="KAJ5115954.1"/>
    </source>
</evidence>
<accession>A0A9W9KS38</accession>
<feature type="transmembrane region" description="Helical" evidence="4">
    <location>
        <begin position="57"/>
        <end position="78"/>
    </location>
</feature>
<dbReference type="SMART" id="SM00248">
    <property type="entry name" value="ANK"/>
    <property type="match status" value="5"/>
</dbReference>
<evidence type="ECO:0000256" key="4">
    <source>
        <dbReference type="SAM" id="Phobius"/>
    </source>
</evidence>
<gene>
    <name evidence="6" type="ORF">N7456_000302</name>
</gene>
<proteinExistence type="predicted"/>
<keyword evidence="4" id="KW-1133">Transmembrane helix</keyword>
<dbReference type="Pfam" id="PF12796">
    <property type="entry name" value="Ank_2"/>
    <property type="match status" value="2"/>
</dbReference>
<feature type="repeat" description="ANK" evidence="3">
    <location>
        <begin position="938"/>
        <end position="970"/>
    </location>
</feature>
<dbReference type="EMBL" id="JAPQKH010000001">
    <property type="protein sequence ID" value="KAJ5115954.1"/>
    <property type="molecule type" value="Genomic_DNA"/>
</dbReference>
<feature type="transmembrane region" description="Helical" evidence="4">
    <location>
        <begin position="232"/>
        <end position="254"/>
    </location>
</feature>
<name>A0A9W9KS38_9EURO</name>
<organism evidence="6 7">
    <name type="scientific">Penicillium angulare</name>
    <dbReference type="NCBI Taxonomy" id="116970"/>
    <lineage>
        <taxon>Eukaryota</taxon>
        <taxon>Fungi</taxon>
        <taxon>Dikarya</taxon>
        <taxon>Ascomycota</taxon>
        <taxon>Pezizomycotina</taxon>
        <taxon>Eurotiomycetes</taxon>
        <taxon>Eurotiomycetidae</taxon>
        <taxon>Eurotiales</taxon>
        <taxon>Aspergillaceae</taxon>
        <taxon>Penicillium</taxon>
    </lineage>
</organism>
<dbReference type="InterPro" id="IPR036770">
    <property type="entry name" value="Ankyrin_rpt-contain_sf"/>
</dbReference>
<evidence type="ECO:0000313" key="7">
    <source>
        <dbReference type="Proteomes" id="UP001149165"/>
    </source>
</evidence>
<dbReference type="PROSITE" id="PS50297">
    <property type="entry name" value="ANK_REP_REGION"/>
    <property type="match status" value="4"/>
</dbReference>
<evidence type="ECO:0000256" key="1">
    <source>
        <dbReference type="ARBA" id="ARBA00022737"/>
    </source>
</evidence>
<dbReference type="Pfam" id="PF00023">
    <property type="entry name" value="Ank"/>
    <property type="match status" value="1"/>
</dbReference>
<dbReference type="PROSITE" id="PS50088">
    <property type="entry name" value="ANK_REPEAT"/>
    <property type="match status" value="5"/>
</dbReference>
<evidence type="ECO:0000256" key="2">
    <source>
        <dbReference type="ARBA" id="ARBA00023043"/>
    </source>
</evidence>
<dbReference type="InterPro" id="IPR050745">
    <property type="entry name" value="Multifunctional_regulatory"/>
</dbReference>
<feature type="repeat" description="ANK" evidence="3">
    <location>
        <begin position="1039"/>
        <end position="1071"/>
    </location>
</feature>
<feature type="transmembrane region" description="Helical" evidence="4">
    <location>
        <begin position="315"/>
        <end position="334"/>
    </location>
</feature>
<feature type="chain" id="PRO_5040812816" evidence="5">
    <location>
        <begin position="18"/>
        <end position="1138"/>
    </location>
</feature>
<reference evidence="6" key="2">
    <citation type="journal article" date="2023" name="IMA Fungus">
        <title>Comparative genomic study of the Penicillium genus elucidates a diverse pangenome and 15 lateral gene transfer events.</title>
        <authorList>
            <person name="Petersen C."/>
            <person name="Sorensen T."/>
            <person name="Nielsen M.R."/>
            <person name="Sondergaard T.E."/>
            <person name="Sorensen J.L."/>
            <person name="Fitzpatrick D.A."/>
            <person name="Frisvad J.C."/>
            <person name="Nielsen K.L."/>
        </authorList>
    </citation>
    <scope>NUCLEOTIDE SEQUENCE</scope>
    <source>
        <strain evidence="6">IBT 30069</strain>
    </source>
</reference>
<feature type="repeat" description="ANK" evidence="3">
    <location>
        <begin position="1072"/>
        <end position="1104"/>
    </location>
</feature>
<feature type="repeat" description="ANK" evidence="3">
    <location>
        <begin position="972"/>
        <end position="1004"/>
    </location>
</feature>
<keyword evidence="2 3" id="KW-0040">ANK repeat</keyword>
<dbReference type="Gene3D" id="1.25.40.20">
    <property type="entry name" value="Ankyrin repeat-containing domain"/>
    <property type="match status" value="1"/>
</dbReference>
<dbReference type="AlphaFoldDB" id="A0A9W9KS38"/>
<evidence type="ECO:0000256" key="3">
    <source>
        <dbReference type="PROSITE-ProRule" id="PRU00023"/>
    </source>
</evidence>
<feature type="transmembrane region" description="Helical" evidence="4">
    <location>
        <begin position="190"/>
        <end position="212"/>
    </location>
</feature>
<comment type="caution">
    <text evidence="6">The sequence shown here is derived from an EMBL/GenBank/DDBJ whole genome shotgun (WGS) entry which is preliminary data.</text>
</comment>
<dbReference type="PANTHER" id="PTHR24189:SF50">
    <property type="entry name" value="ANKYRIN REPEAT AND SOCS BOX PROTEIN 2"/>
    <property type="match status" value="1"/>
</dbReference>
<dbReference type="SUPFAM" id="SSF48403">
    <property type="entry name" value="Ankyrin repeat"/>
    <property type="match status" value="1"/>
</dbReference>
<evidence type="ECO:0000256" key="5">
    <source>
        <dbReference type="SAM" id="SignalP"/>
    </source>
</evidence>
<keyword evidence="4" id="KW-0812">Transmembrane</keyword>
<keyword evidence="5" id="KW-0732">Signal</keyword>
<dbReference type="InterPro" id="IPR002110">
    <property type="entry name" value="Ankyrin_rpt"/>
</dbReference>
<dbReference type="PANTHER" id="PTHR24189">
    <property type="entry name" value="MYOTROPHIN"/>
    <property type="match status" value="1"/>
</dbReference>
<reference evidence="6" key="1">
    <citation type="submission" date="2022-11" db="EMBL/GenBank/DDBJ databases">
        <authorList>
            <person name="Petersen C."/>
        </authorList>
    </citation>
    <scope>NUCLEOTIDE SEQUENCE</scope>
    <source>
        <strain evidence="6">IBT 30069</strain>
    </source>
</reference>
<protein>
    <submittedName>
        <fullName evidence="6">Uncharacterized protein</fullName>
    </submittedName>
</protein>
<dbReference type="Proteomes" id="UP001149165">
    <property type="component" value="Unassembled WGS sequence"/>
</dbReference>
<sequence>MNLTFLLILGFVPCVLADDWEDFTNNLATDLAPLITLFGERLTKQFLSESISVLDNVIFALSPLGVLTAVVSVIRICGSSSLRAFVGRAQEGPAEAEGELLPCVSESTAELFNDGGISRVFGRPRIVEIVAWEEGSTTKIGTLRDAIREGAWSVKGSDVRSEKTDEVVSMLELDIPNLSLNKGIKQVDQLWFYAAAILGALLQIGVLIYAALTVFVFPDSFKVNDAAVDSYAFPLYVIGTTFLFMGMFYCAVIIERSSKEYYIKPNKPSKLYWLQPGEQTVGDQVFNSFLAVKEEDQSSMTYIKSKRVQKYDGRYVEVYSTIFLTLLGFIFQFIGERGLHASVILAQLGSTFIMSVLRTCLRTERMKPEENKLREDRDLVSYKQQELDAFAFYLEGVGSFSLSTPPVPSNVNSNGYVNQSNNSIVQRVLRTRARLAELTSQSDDTSWDDTPIRKMAQSLARTIEMTMDMMSSWGVEFKDNFEFPLAFEACPSSAKMLPSDLGPWSIELTRDNDVLRWQVDTNELEAIIGLWVWTLYRSSNEWRKPLYRMVGFNQAEASQAETYVYFQKWIFRQTEARLVSAKIVDEPKRLFGFDPNILPSNSEILAVKTENNLEKMIAQDIYIRFLKNVFANMDGLGGDVDVIPGLQSPWIAQSTRINDLVQCFEDCHMGSREDALLCIIPSLKQNNILPELAADAPLIRKRIEDHIKRADWNTAFSLVHWICCRSDGSEYERSVYALGYLCRRAMLDHNKYVREEGFNHVCALLGPEIRWLFFQSQKMTKFLSWAISPQRLLWWQLFGRQLGWLAWQISVDSRGTDWVQGKLATLNISENLQTLEPSPSNDKDTALSINAIKGWIASRQPDFRRLLMENDETEELEWALKAKQYALLHWLLLYFIELSSEFSSFIPVSWFLAAKYQEDWITQTLHRHGADINTLDDEGHSALTFAVEYESAEATELLLKNGANPDGDDKAPGDRPMLLAAHNGNVPVLEVLIQYGANIEITGNMGLTALRYACNRNQVDAVRSLLNHGAEIDAVYVPGHSTPLCCAVDDGKLEITKALLEYRPNLNAQDSAGHTPIMLAVKEKSVEILRLLLDSGADFNIQAPGGYDALDLAMELNFMEGVQLLEWWRGGGVGPSGA</sequence>
<keyword evidence="1" id="KW-0677">Repeat</keyword>
<dbReference type="OrthoDB" id="7464126at2759"/>
<keyword evidence="4" id="KW-0472">Membrane</keyword>